<name>C6HGI8_AJECH</name>
<feature type="region of interest" description="Disordered" evidence="1">
    <location>
        <begin position="84"/>
        <end position="103"/>
    </location>
</feature>
<dbReference type="AlphaFoldDB" id="C6HGI8"/>
<dbReference type="EMBL" id="GG692426">
    <property type="protein sequence ID" value="EER40490.1"/>
    <property type="molecule type" value="Genomic_DNA"/>
</dbReference>
<protein>
    <submittedName>
        <fullName evidence="2">Uncharacterized protein</fullName>
    </submittedName>
</protein>
<dbReference type="VEuPathDB" id="FungiDB:HCDG_05079"/>
<evidence type="ECO:0000256" key="1">
    <source>
        <dbReference type="SAM" id="MobiDB-lite"/>
    </source>
</evidence>
<dbReference type="Proteomes" id="UP000002624">
    <property type="component" value="Unassembled WGS sequence"/>
</dbReference>
<feature type="compositionally biased region" description="Basic and acidic residues" evidence="1">
    <location>
        <begin position="32"/>
        <end position="48"/>
    </location>
</feature>
<proteinExistence type="predicted"/>
<feature type="region of interest" description="Disordered" evidence="1">
    <location>
        <begin position="32"/>
        <end position="60"/>
    </location>
</feature>
<organism evidence="2 3">
    <name type="scientific">Ajellomyces capsulatus (strain H143)</name>
    <name type="common">Darling's disease fungus</name>
    <name type="synonym">Histoplasma capsulatum</name>
    <dbReference type="NCBI Taxonomy" id="544712"/>
    <lineage>
        <taxon>Eukaryota</taxon>
        <taxon>Fungi</taxon>
        <taxon>Dikarya</taxon>
        <taxon>Ascomycota</taxon>
        <taxon>Pezizomycotina</taxon>
        <taxon>Eurotiomycetes</taxon>
        <taxon>Eurotiomycetidae</taxon>
        <taxon>Onygenales</taxon>
        <taxon>Ajellomycetaceae</taxon>
        <taxon>Histoplasma</taxon>
    </lineage>
</organism>
<accession>C6HGI8</accession>
<reference evidence="3" key="1">
    <citation type="submission" date="2009-05" db="EMBL/GenBank/DDBJ databases">
        <title>The genome sequence of Ajellomyces capsulatus strain H143.</title>
        <authorList>
            <person name="Champion M."/>
            <person name="Cuomo C.A."/>
            <person name="Ma L.-J."/>
            <person name="Henn M.R."/>
            <person name="Sil A."/>
            <person name="Goldman B."/>
            <person name="Young S.K."/>
            <person name="Kodira C.D."/>
            <person name="Zeng Q."/>
            <person name="Koehrsen M."/>
            <person name="Alvarado L."/>
            <person name="Berlin A.M."/>
            <person name="Borenstein D."/>
            <person name="Chen Z."/>
            <person name="Engels R."/>
            <person name="Freedman E."/>
            <person name="Gellesch M."/>
            <person name="Goldberg J."/>
            <person name="Griggs A."/>
            <person name="Gujja S."/>
            <person name="Heiman D.I."/>
            <person name="Hepburn T.A."/>
            <person name="Howarth C."/>
            <person name="Jen D."/>
            <person name="Larson L."/>
            <person name="Lewis B."/>
            <person name="Mehta T."/>
            <person name="Park D."/>
            <person name="Pearson M."/>
            <person name="Roberts A."/>
            <person name="Saif S."/>
            <person name="Shea T.D."/>
            <person name="Shenoy N."/>
            <person name="Sisk P."/>
            <person name="Stolte C."/>
            <person name="Sykes S."/>
            <person name="Walk T."/>
            <person name="White J."/>
            <person name="Yandava C."/>
            <person name="Klein B."/>
            <person name="McEwen J.G."/>
            <person name="Puccia R."/>
            <person name="Goldman G.H."/>
            <person name="Felipe M.S."/>
            <person name="Nino-Vega G."/>
            <person name="San-Blas G."/>
            <person name="Taylor J.W."/>
            <person name="Mendoza L."/>
            <person name="Galagan J.E."/>
            <person name="Nusbaum C."/>
            <person name="Birren B.W."/>
        </authorList>
    </citation>
    <scope>NUCLEOTIDE SEQUENCE [LARGE SCALE GENOMIC DNA]</scope>
    <source>
        <strain evidence="3">H143</strain>
    </source>
</reference>
<dbReference type="HOGENOM" id="CLU_1864576_0_0_1"/>
<sequence>MSRHMWYILERLRSTGLSPVWPLFVDEMGIGKDETQPTRARKGPDRPASKGGQTALCLPPHGVRWDKPGHVWIGHGMGHPRPPCSRVWSTASPSQSLSDSIDSIRRPSSPNIISTEYLAAFLTAFLKRPPDVFPPES</sequence>
<evidence type="ECO:0000313" key="3">
    <source>
        <dbReference type="Proteomes" id="UP000002624"/>
    </source>
</evidence>
<feature type="compositionally biased region" description="Low complexity" evidence="1">
    <location>
        <begin position="92"/>
        <end position="103"/>
    </location>
</feature>
<gene>
    <name evidence="2" type="ORF">HCDG_05079</name>
</gene>
<evidence type="ECO:0000313" key="2">
    <source>
        <dbReference type="EMBL" id="EER40490.1"/>
    </source>
</evidence>